<protein>
    <submittedName>
        <fullName evidence="2">Uncharacterized protein</fullName>
    </submittedName>
</protein>
<gene>
    <name evidence="2" type="ORF">EV696_102116</name>
</gene>
<evidence type="ECO:0000256" key="1">
    <source>
        <dbReference type="SAM" id="Phobius"/>
    </source>
</evidence>
<comment type="caution">
    <text evidence="2">The sequence shown here is derived from an EMBL/GenBank/DDBJ whole genome shotgun (WGS) entry which is preliminary data.</text>
</comment>
<keyword evidence="1" id="KW-0472">Membrane</keyword>
<feature type="transmembrane region" description="Helical" evidence="1">
    <location>
        <begin position="36"/>
        <end position="55"/>
    </location>
</feature>
<dbReference type="SUPFAM" id="SSF48452">
    <property type="entry name" value="TPR-like"/>
    <property type="match status" value="1"/>
</dbReference>
<keyword evidence="3" id="KW-1185">Reference proteome</keyword>
<sequence>MSVVNEVLRDLSQRQPEAYAHLRAETPTTIAPNRHGLMWLLMALILSSLLALYWWQSREHAPTTKPAAPASNPSLVAANTTAATDVQAVIELPAAGAQQYHVEPLAAAQPAADDIELAEIKLVTTTASERNKEEISTTKPLVAKVQQTKTNVSADSSAANSNTPPIDIKPAVLSVAEQQQTLSQSAQLALSRGDVVAAEKWLREAHELAPDETSVRNSWLKTLIAVDSARAETQLQLLLQRHPEDWLLRELLASLWIRQQRFDAALSTLHAASPPMANAADYYALKALALQQTDKHPEALSLYRALMQLQPQHGAHYAGAAISAERIGDINFANQAYGRALADLQLPAPLRAYAEQRRRQLLQATP</sequence>
<organism evidence="2 3">
    <name type="scientific">Permianibacter aggregans</name>
    <dbReference type="NCBI Taxonomy" id="1510150"/>
    <lineage>
        <taxon>Bacteria</taxon>
        <taxon>Pseudomonadati</taxon>
        <taxon>Pseudomonadota</taxon>
        <taxon>Gammaproteobacteria</taxon>
        <taxon>Pseudomonadales</taxon>
        <taxon>Pseudomonadaceae</taxon>
        <taxon>Permianibacter</taxon>
    </lineage>
</organism>
<dbReference type="AlphaFoldDB" id="A0A4R6UXX5"/>
<evidence type="ECO:0000313" key="2">
    <source>
        <dbReference type="EMBL" id="TDQ50435.1"/>
    </source>
</evidence>
<dbReference type="InterPro" id="IPR011990">
    <property type="entry name" value="TPR-like_helical_dom_sf"/>
</dbReference>
<reference evidence="2 3" key="1">
    <citation type="submission" date="2019-03" db="EMBL/GenBank/DDBJ databases">
        <title>Genomic Encyclopedia of Type Strains, Phase IV (KMG-IV): sequencing the most valuable type-strain genomes for metagenomic binning, comparative biology and taxonomic classification.</title>
        <authorList>
            <person name="Goeker M."/>
        </authorList>
    </citation>
    <scope>NUCLEOTIDE SEQUENCE [LARGE SCALE GENOMIC DNA]</scope>
    <source>
        <strain evidence="2 3">DSM 103792</strain>
    </source>
</reference>
<accession>A0A4R6UXX5</accession>
<dbReference type="Proteomes" id="UP000295375">
    <property type="component" value="Unassembled WGS sequence"/>
</dbReference>
<proteinExistence type="predicted"/>
<dbReference type="Gene3D" id="1.25.40.10">
    <property type="entry name" value="Tetratricopeptide repeat domain"/>
    <property type="match status" value="2"/>
</dbReference>
<evidence type="ECO:0000313" key="3">
    <source>
        <dbReference type="Proteomes" id="UP000295375"/>
    </source>
</evidence>
<name>A0A4R6UXX5_9GAMM</name>
<dbReference type="OrthoDB" id="5406098at2"/>
<keyword evidence="1" id="KW-1133">Transmembrane helix</keyword>
<keyword evidence="1" id="KW-0812">Transmembrane</keyword>
<dbReference type="EMBL" id="SNYM01000002">
    <property type="protein sequence ID" value="TDQ50435.1"/>
    <property type="molecule type" value="Genomic_DNA"/>
</dbReference>
<dbReference type="RefSeq" id="WP_133587593.1">
    <property type="nucleotide sequence ID" value="NZ_CP037953.1"/>
</dbReference>